<dbReference type="Pfam" id="PF20736">
    <property type="entry name" value="Glyco_hydro127M"/>
    <property type="match status" value="1"/>
</dbReference>
<accession>A0A1J5R456</accession>
<comment type="caution">
    <text evidence="3">The sequence shown here is derived from an EMBL/GenBank/DDBJ whole genome shotgun (WGS) entry which is preliminary data.</text>
</comment>
<dbReference type="SUPFAM" id="SSF49785">
    <property type="entry name" value="Galactose-binding domain-like"/>
    <property type="match status" value="1"/>
</dbReference>
<dbReference type="GO" id="GO:0102478">
    <property type="term" value="F:beta-L-arabinofuranosidase activity"/>
    <property type="evidence" value="ECO:0007669"/>
    <property type="project" value="UniProtKB-EC"/>
</dbReference>
<organism evidence="3">
    <name type="scientific">mine drainage metagenome</name>
    <dbReference type="NCBI Taxonomy" id="410659"/>
    <lineage>
        <taxon>unclassified sequences</taxon>
        <taxon>metagenomes</taxon>
        <taxon>ecological metagenomes</taxon>
    </lineage>
</organism>
<dbReference type="PANTHER" id="PTHR43465:SF2">
    <property type="entry name" value="DUF1680 DOMAIN PROTEIN (AFU_ORTHOLOGUE AFUA_1G08910)"/>
    <property type="match status" value="1"/>
</dbReference>
<sequence>MFLKEISLILLFFLFFQAMIAQSINLPKESKFKFGDNLGWANPTLNDNDWTTQQLGKSFTKDSSYAWYRIKIVIPSALKTNTGKGIKLHLGKIDDVDQTFFNGKLIGETGSFPPQYITQWEKQRMYIIPEKEVLWDKENVIAVRIYNLVGGMGMWEGPYSFEPLGWVDEVSVKQDFIETSNNGFKTKFVFRNKIDSAFSGTIKYWVTDKANNKILFSEKKSVWLQAKSGSESEVIFSEFRSANENVFHVHYLINDNNSNLFIKKEQLYIVTDNLKIPVLQEVKPLVKNKIPNNFNSIPFRNEQFTGYLNTRFKQNLEQRLLKVDEFGLMGSYMNRPGIHPWAGEHVGKYLETACNVWKLTHNPALKKQMDRMMYELINTQLEDGYLGTYTPDQYWTSWDVWSHKYNLYGLMAYYTTTGYRPALEACEKMGDLLCKTFGNNPGQRDIIVAGEHMGMAATSVLDPMVELYKYTANKKYLDFCYYILDAWEHKNGPHVISAILATGKVTKVGNGKAYEMLSNYLGLIKLYQVTGDEKFLKAVLTAWQDIVDHRLYITGTASSHEYFQDDEYLPAAATDNMGEGCVTTTWVQLNQNLFDITGDIKYLNQLEKSVYNHLLAAENPETGCVSYYTPLMNTKPYTCYITCCQSSVPRGIALIPGFTFGNINKIPTVLFYEPAVYKEKIITTDKNKIDVAFKLEGNFPESGNLHLSVTSSQSANFSIALRVPEWCTNYTATIGTKVYKGMPDQFITITKKWKTDEKIIISFDMPVKNIVGGKSYPNLFALQRGPQVLALDKSLNNGIVNDLISNTKERIEIGSFNHSTEFKILPAQWIGTQAYTFDILKKKEKIILVPFAEASQTGGDMKVWLPLNFKN</sequence>
<dbReference type="PANTHER" id="PTHR43465">
    <property type="entry name" value="DUF1680 DOMAIN PROTEIN (AFU_ORTHOLOGUE AFUA_1G08910)"/>
    <property type="match status" value="1"/>
</dbReference>
<dbReference type="InterPro" id="IPR049046">
    <property type="entry name" value="Beta-AFase-like_GH127_middle"/>
</dbReference>
<dbReference type="AlphaFoldDB" id="A0A1J5R456"/>
<protein>
    <submittedName>
        <fullName evidence="3">Non-reducing end beta-L-arabinofuranosidase</fullName>
        <ecNumber evidence="3">3.2.1.185</ecNumber>
    </submittedName>
</protein>
<dbReference type="InterPro" id="IPR008979">
    <property type="entry name" value="Galactose-bd-like_sf"/>
</dbReference>
<feature type="domain" description="Non-reducing end beta-L-arabinofuranosidase-like GH127 middle" evidence="2">
    <location>
        <begin position="680"/>
        <end position="765"/>
    </location>
</feature>
<evidence type="ECO:0000313" key="3">
    <source>
        <dbReference type="EMBL" id="OIQ90734.1"/>
    </source>
</evidence>
<dbReference type="SUPFAM" id="SSF48208">
    <property type="entry name" value="Six-hairpin glycosidases"/>
    <property type="match status" value="1"/>
</dbReference>
<dbReference type="EMBL" id="MLJW01000281">
    <property type="protein sequence ID" value="OIQ90734.1"/>
    <property type="molecule type" value="Genomic_DNA"/>
</dbReference>
<evidence type="ECO:0000259" key="1">
    <source>
        <dbReference type="Pfam" id="PF07944"/>
    </source>
</evidence>
<name>A0A1J5R456_9ZZZZ</name>
<dbReference type="InterPro" id="IPR008928">
    <property type="entry name" value="6-hairpin_glycosidase_sf"/>
</dbReference>
<keyword evidence="3" id="KW-0326">Glycosidase</keyword>
<dbReference type="InterPro" id="IPR012878">
    <property type="entry name" value="Beta-AFase-like_GH127_cat"/>
</dbReference>
<dbReference type="InterPro" id="IPR049174">
    <property type="entry name" value="Beta-AFase-like"/>
</dbReference>
<dbReference type="Pfam" id="PF07944">
    <property type="entry name" value="Beta-AFase-like_GH127_cat"/>
    <property type="match status" value="1"/>
</dbReference>
<evidence type="ECO:0000259" key="2">
    <source>
        <dbReference type="Pfam" id="PF20736"/>
    </source>
</evidence>
<dbReference type="EC" id="3.2.1.185" evidence="3"/>
<gene>
    <name evidence="3" type="primary">hypBA1_6</name>
    <name evidence="3" type="ORF">GALL_273430</name>
</gene>
<proteinExistence type="predicted"/>
<dbReference type="GO" id="GO:0005975">
    <property type="term" value="P:carbohydrate metabolic process"/>
    <property type="evidence" value="ECO:0007669"/>
    <property type="project" value="InterPro"/>
</dbReference>
<dbReference type="Gene3D" id="2.60.120.260">
    <property type="entry name" value="Galactose-binding domain-like"/>
    <property type="match status" value="1"/>
</dbReference>
<feature type="domain" description="Non-reducing end beta-L-arabinofuranosidase-like GH127 catalytic" evidence="1">
    <location>
        <begin position="340"/>
        <end position="653"/>
    </location>
</feature>
<keyword evidence="3" id="KW-0378">Hydrolase</keyword>
<reference evidence="3" key="1">
    <citation type="submission" date="2016-10" db="EMBL/GenBank/DDBJ databases">
        <title>Sequence of Gallionella enrichment culture.</title>
        <authorList>
            <person name="Poehlein A."/>
            <person name="Muehling M."/>
            <person name="Daniel R."/>
        </authorList>
    </citation>
    <scope>NUCLEOTIDE SEQUENCE</scope>
</reference>